<dbReference type="AlphaFoldDB" id="A0A316UNV9"/>
<keyword evidence="2" id="KW-1185">Reference proteome</keyword>
<evidence type="ECO:0000313" key="1">
    <source>
        <dbReference type="EMBL" id="PWN26644.1"/>
    </source>
</evidence>
<reference evidence="1 2" key="1">
    <citation type="journal article" date="2018" name="Mol. Biol. Evol.">
        <title>Broad Genomic Sampling Reveals a Smut Pathogenic Ancestry of the Fungal Clade Ustilaginomycotina.</title>
        <authorList>
            <person name="Kijpornyongpan T."/>
            <person name="Mondo S.J."/>
            <person name="Barry K."/>
            <person name="Sandor L."/>
            <person name="Lee J."/>
            <person name="Lipzen A."/>
            <person name="Pangilinan J."/>
            <person name="LaButti K."/>
            <person name="Hainaut M."/>
            <person name="Henrissat B."/>
            <person name="Grigoriev I.V."/>
            <person name="Spatafora J.W."/>
            <person name="Aime M.C."/>
        </authorList>
    </citation>
    <scope>NUCLEOTIDE SEQUENCE [LARGE SCALE GENOMIC DNA]</scope>
    <source>
        <strain evidence="1 2">MCA 5214</strain>
    </source>
</reference>
<dbReference type="EMBL" id="KZ819671">
    <property type="protein sequence ID" value="PWN26644.1"/>
    <property type="molecule type" value="Genomic_DNA"/>
</dbReference>
<proteinExistence type="predicted"/>
<protein>
    <submittedName>
        <fullName evidence="1">Uncharacterized protein</fullName>
    </submittedName>
</protein>
<dbReference type="Proteomes" id="UP000245884">
    <property type="component" value="Unassembled WGS sequence"/>
</dbReference>
<dbReference type="GeneID" id="37031426"/>
<sequence length="180" mass="20241">MQQQQLYRTMARRASFRTLIDRGWGEGQANMCDRCSVASCVVSERPCVRTFERRACVRARSFPLPTIVFTVSAIGLVVTGSRSREGRLSEEAAAALPHLRGIRLSWYGTVRYVRAGVHFAMAQTKTCILRLSVRACVHACVQYCGWYHSNSTLNDRGLLALVSLIRRGPRTPMWKLSCLS</sequence>
<evidence type="ECO:0000313" key="2">
    <source>
        <dbReference type="Proteomes" id="UP000245884"/>
    </source>
</evidence>
<accession>A0A316UNV9</accession>
<dbReference type="RefSeq" id="XP_025361256.1">
    <property type="nucleotide sequence ID" value="XM_025509603.1"/>
</dbReference>
<name>A0A316UNV9_9BASI</name>
<gene>
    <name evidence="1" type="ORF">BDZ90DRAFT_45185</name>
</gene>
<organism evidence="1 2">
    <name type="scientific">Jaminaea rosea</name>
    <dbReference type="NCBI Taxonomy" id="1569628"/>
    <lineage>
        <taxon>Eukaryota</taxon>
        <taxon>Fungi</taxon>
        <taxon>Dikarya</taxon>
        <taxon>Basidiomycota</taxon>
        <taxon>Ustilaginomycotina</taxon>
        <taxon>Exobasidiomycetes</taxon>
        <taxon>Microstromatales</taxon>
        <taxon>Microstromatales incertae sedis</taxon>
        <taxon>Jaminaea</taxon>
    </lineage>
</organism>